<reference evidence="2 3" key="1">
    <citation type="submission" date="2020-08" db="EMBL/GenBank/DDBJ databases">
        <title>Genome public.</title>
        <authorList>
            <person name="Liu C."/>
            <person name="Sun Q."/>
        </authorList>
    </citation>
    <scope>NUCLEOTIDE SEQUENCE [LARGE SCALE GENOMIC DNA]</scope>
    <source>
        <strain evidence="2 3">NSJ-56</strain>
    </source>
</reference>
<organism evidence="2 3">
    <name type="scientific">Butyricimonas hominis</name>
    <dbReference type="NCBI Taxonomy" id="2763032"/>
    <lineage>
        <taxon>Bacteria</taxon>
        <taxon>Pseudomonadati</taxon>
        <taxon>Bacteroidota</taxon>
        <taxon>Bacteroidia</taxon>
        <taxon>Bacteroidales</taxon>
        <taxon>Odoribacteraceae</taxon>
        <taxon>Butyricimonas</taxon>
    </lineage>
</organism>
<evidence type="ECO:0000313" key="2">
    <source>
        <dbReference type="EMBL" id="MBC5620324.1"/>
    </source>
</evidence>
<gene>
    <name evidence="2" type="ORF">H8S64_04355</name>
</gene>
<proteinExistence type="predicted"/>
<feature type="domain" description="Cyclic nucleotide-binding" evidence="1">
    <location>
        <begin position="14"/>
        <end position="113"/>
    </location>
</feature>
<dbReference type="InterPro" id="IPR000595">
    <property type="entry name" value="cNMP-bd_dom"/>
</dbReference>
<dbReference type="EMBL" id="JACOOH010000002">
    <property type="protein sequence ID" value="MBC5620324.1"/>
    <property type="molecule type" value="Genomic_DNA"/>
</dbReference>
<name>A0ABR7CXF0_9BACT</name>
<dbReference type="Gene3D" id="2.60.120.10">
    <property type="entry name" value="Jelly Rolls"/>
    <property type="match status" value="1"/>
</dbReference>
<dbReference type="SUPFAM" id="SSF51206">
    <property type="entry name" value="cAMP-binding domain-like"/>
    <property type="match status" value="1"/>
</dbReference>
<dbReference type="CDD" id="cd00038">
    <property type="entry name" value="CAP_ED"/>
    <property type="match status" value="1"/>
</dbReference>
<dbReference type="Pfam" id="PF00027">
    <property type="entry name" value="cNMP_binding"/>
    <property type="match status" value="1"/>
</dbReference>
<dbReference type="SMART" id="SM00100">
    <property type="entry name" value="cNMP"/>
    <property type="match status" value="1"/>
</dbReference>
<evidence type="ECO:0000259" key="1">
    <source>
        <dbReference type="PROSITE" id="PS50042"/>
    </source>
</evidence>
<dbReference type="InterPro" id="IPR018490">
    <property type="entry name" value="cNMP-bd_dom_sf"/>
</dbReference>
<protein>
    <submittedName>
        <fullName evidence="2">Crp/Fnr family transcriptional regulator</fullName>
    </submittedName>
</protein>
<dbReference type="Proteomes" id="UP000646484">
    <property type="component" value="Unassembled WGS sequence"/>
</dbReference>
<dbReference type="PROSITE" id="PS50042">
    <property type="entry name" value="CNMP_BINDING_3"/>
    <property type="match status" value="1"/>
</dbReference>
<sequence length="199" mass="22773">MKDTTLQIITSRLSATEHEIRTLLENAEEQTFSHKDIIVHEGESNSNLYIITRGVWRAYTFKDGSEATLWFAGEGEIAFSTWGYVANIPSRLTLEAVTDSEAYCLTKEKLEQLYRSSVQLANLGRRLLENFMLEIEISWLDSYNRTAFERYVMLLQKQPEIIQSVPLKHIASYLGVTAQSLSRIRAQLVRLTESTPPLP</sequence>
<comment type="caution">
    <text evidence="2">The sequence shown here is derived from an EMBL/GenBank/DDBJ whole genome shotgun (WGS) entry which is preliminary data.</text>
</comment>
<accession>A0ABR7CXF0</accession>
<keyword evidence="3" id="KW-1185">Reference proteome</keyword>
<evidence type="ECO:0000313" key="3">
    <source>
        <dbReference type="Proteomes" id="UP000646484"/>
    </source>
</evidence>
<dbReference type="InterPro" id="IPR014710">
    <property type="entry name" value="RmlC-like_jellyroll"/>
</dbReference>
<dbReference type="RefSeq" id="WP_186975132.1">
    <property type="nucleotide sequence ID" value="NZ_JACOOH010000002.1"/>
</dbReference>